<dbReference type="InterPro" id="IPR006635">
    <property type="entry name" value="NEAT_dom"/>
</dbReference>
<comment type="subcellular location">
    <subcellularLocation>
        <location evidence="1">Cell envelope</location>
    </subcellularLocation>
</comment>
<dbReference type="PROSITE" id="PS50978">
    <property type="entry name" value="NEAT"/>
    <property type="match status" value="1"/>
</dbReference>
<feature type="signal peptide" evidence="4">
    <location>
        <begin position="1"/>
        <end position="33"/>
    </location>
</feature>
<feature type="compositionally biased region" description="Low complexity" evidence="3">
    <location>
        <begin position="339"/>
        <end position="357"/>
    </location>
</feature>
<keyword evidence="2 4" id="KW-0732">Signal</keyword>
<sequence length="397" mass="42507">MRKLQWCLHILGLTIVAGLALCLLQGGTQPAAAATTMDDGIYVVPTKIIKADSTATSSANQFFGDYAAVRVKDQQATVLLTSNGSQYIKSMTIDKQPVTLVKQVDGQAIYQVNLAKLTSPLPATFKLATPMGKMQEQARLTLDWAKAERDSDSTTTADLLKQATALISKGDATQPVVPAKTTKTTKPAATTKSTKSTTPAARYWKYQVLKADAMAPSDANQYYTHTAKVVPADNGYRVFLTVSYAKSLKLGPRAVVPKEMDGVTVPASRVAYGQTAKNYTMTYWFPISSTRALTAKLVPGKIHVTVPMVSISETFPVRFQFAASGSADKATAAAVAALPETTNKHTTTANEATTTPHHQSAKRTLPATGDAQHNETFWGVLGLLASGLVAWEAKRHA</sequence>
<dbReference type="CDD" id="cd06920">
    <property type="entry name" value="NEAT"/>
    <property type="match status" value="2"/>
</dbReference>
<evidence type="ECO:0000313" key="6">
    <source>
        <dbReference type="EMBL" id="NLR30535.1"/>
    </source>
</evidence>
<protein>
    <submittedName>
        <fullName evidence="6">Cell surface protein</fullName>
    </submittedName>
</protein>
<dbReference type="Proteomes" id="UP000707477">
    <property type="component" value="Unassembled WGS sequence"/>
</dbReference>
<proteinExistence type="predicted"/>
<evidence type="ECO:0000256" key="1">
    <source>
        <dbReference type="ARBA" id="ARBA00004196"/>
    </source>
</evidence>
<reference evidence="6 7" key="1">
    <citation type="submission" date="2020-03" db="EMBL/GenBank/DDBJ databases">
        <authorList>
            <person name="Zhang Z."/>
            <person name="Guo Z."/>
            <person name="Hou Q."/>
            <person name="Shen X."/>
        </authorList>
    </citation>
    <scope>NUCLEOTIDE SEQUENCE [LARGE SCALE GENOMIC DNA]</scope>
    <source>
        <strain evidence="6 7">HBUAS51329</strain>
    </source>
</reference>
<evidence type="ECO:0000313" key="7">
    <source>
        <dbReference type="Proteomes" id="UP000707477"/>
    </source>
</evidence>
<keyword evidence="7" id="KW-1185">Reference proteome</keyword>
<dbReference type="SMART" id="SM00725">
    <property type="entry name" value="NEAT"/>
    <property type="match status" value="1"/>
</dbReference>
<name>A0ABX1L649_9LACO</name>
<dbReference type="InterPro" id="IPR037250">
    <property type="entry name" value="NEAT_dom_sf"/>
</dbReference>
<evidence type="ECO:0000256" key="3">
    <source>
        <dbReference type="SAM" id="MobiDB-lite"/>
    </source>
</evidence>
<feature type="region of interest" description="Disordered" evidence="3">
    <location>
        <begin position="339"/>
        <end position="366"/>
    </location>
</feature>
<dbReference type="EMBL" id="JAAVSD010000035">
    <property type="protein sequence ID" value="NLR30535.1"/>
    <property type="molecule type" value="Genomic_DNA"/>
</dbReference>
<evidence type="ECO:0000256" key="2">
    <source>
        <dbReference type="ARBA" id="ARBA00022729"/>
    </source>
</evidence>
<accession>A0ABX1L649</accession>
<evidence type="ECO:0000256" key="4">
    <source>
        <dbReference type="SAM" id="SignalP"/>
    </source>
</evidence>
<dbReference type="Pfam" id="PF05031">
    <property type="entry name" value="NEAT"/>
    <property type="match status" value="1"/>
</dbReference>
<comment type="caution">
    <text evidence="6">The sequence shown here is derived from an EMBL/GenBank/DDBJ whole genome shotgun (WGS) entry which is preliminary data.</text>
</comment>
<dbReference type="RefSeq" id="WP_168850298.1">
    <property type="nucleotide sequence ID" value="NZ_JAAVSD010000035.1"/>
</dbReference>
<feature type="chain" id="PRO_5047425901" evidence="4">
    <location>
        <begin position="34"/>
        <end position="397"/>
    </location>
</feature>
<dbReference type="SUPFAM" id="SSF158911">
    <property type="entry name" value="NEAT domain-like"/>
    <property type="match status" value="2"/>
</dbReference>
<feature type="domain" description="NEAT" evidence="5">
    <location>
        <begin position="37"/>
        <end position="158"/>
    </location>
</feature>
<evidence type="ECO:0000259" key="5">
    <source>
        <dbReference type="PROSITE" id="PS50978"/>
    </source>
</evidence>
<dbReference type="Gene3D" id="2.60.40.1850">
    <property type="match status" value="2"/>
</dbReference>
<gene>
    <name evidence="6" type="ORF">HEQ44_10090</name>
</gene>
<organism evidence="6 7">
    <name type="scientific">Levilactobacillus tujiorum</name>
    <dbReference type="NCBI Taxonomy" id="2912243"/>
    <lineage>
        <taxon>Bacteria</taxon>
        <taxon>Bacillati</taxon>
        <taxon>Bacillota</taxon>
        <taxon>Bacilli</taxon>
        <taxon>Lactobacillales</taxon>
        <taxon>Lactobacillaceae</taxon>
        <taxon>Levilactobacillus</taxon>
    </lineage>
</organism>